<proteinExistence type="predicted"/>
<evidence type="ECO:0000313" key="1">
    <source>
        <dbReference type="EMBL" id="MPC45650.1"/>
    </source>
</evidence>
<dbReference type="AlphaFoldDB" id="A0A5B7FDF9"/>
<name>A0A5B7FDF9_PORTR</name>
<sequence>MNLHLGADVMSDMTEMTAAKKAESFHGERFTSLKFCITSCLVQEAAVTSMAGDKVNIGDDR</sequence>
<gene>
    <name evidence="1" type="ORF">E2C01_039356</name>
</gene>
<keyword evidence="2" id="KW-1185">Reference proteome</keyword>
<organism evidence="1 2">
    <name type="scientific">Portunus trituberculatus</name>
    <name type="common">Swimming crab</name>
    <name type="synonym">Neptunus trituberculatus</name>
    <dbReference type="NCBI Taxonomy" id="210409"/>
    <lineage>
        <taxon>Eukaryota</taxon>
        <taxon>Metazoa</taxon>
        <taxon>Ecdysozoa</taxon>
        <taxon>Arthropoda</taxon>
        <taxon>Crustacea</taxon>
        <taxon>Multicrustacea</taxon>
        <taxon>Malacostraca</taxon>
        <taxon>Eumalacostraca</taxon>
        <taxon>Eucarida</taxon>
        <taxon>Decapoda</taxon>
        <taxon>Pleocyemata</taxon>
        <taxon>Brachyura</taxon>
        <taxon>Eubrachyura</taxon>
        <taxon>Portunoidea</taxon>
        <taxon>Portunidae</taxon>
        <taxon>Portuninae</taxon>
        <taxon>Portunus</taxon>
    </lineage>
</organism>
<dbReference type="Proteomes" id="UP000324222">
    <property type="component" value="Unassembled WGS sequence"/>
</dbReference>
<comment type="caution">
    <text evidence="1">The sequence shown here is derived from an EMBL/GenBank/DDBJ whole genome shotgun (WGS) entry which is preliminary data.</text>
</comment>
<protein>
    <submittedName>
        <fullName evidence="1">Uncharacterized protein</fullName>
    </submittedName>
</protein>
<dbReference type="EMBL" id="VSRR010006824">
    <property type="protein sequence ID" value="MPC45650.1"/>
    <property type="molecule type" value="Genomic_DNA"/>
</dbReference>
<accession>A0A5B7FDF9</accession>
<reference evidence="1 2" key="1">
    <citation type="submission" date="2019-05" db="EMBL/GenBank/DDBJ databases">
        <title>Another draft genome of Portunus trituberculatus and its Hox gene families provides insights of decapod evolution.</title>
        <authorList>
            <person name="Jeong J.-H."/>
            <person name="Song I."/>
            <person name="Kim S."/>
            <person name="Choi T."/>
            <person name="Kim D."/>
            <person name="Ryu S."/>
            <person name="Kim W."/>
        </authorList>
    </citation>
    <scope>NUCLEOTIDE SEQUENCE [LARGE SCALE GENOMIC DNA]</scope>
    <source>
        <tissue evidence="1">Muscle</tissue>
    </source>
</reference>
<evidence type="ECO:0000313" key="2">
    <source>
        <dbReference type="Proteomes" id="UP000324222"/>
    </source>
</evidence>